<proteinExistence type="predicted"/>
<comment type="subcellular location">
    <subcellularLocation>
        <location evidence="1">Membrane</location>
        <topology evidence="1">Multi-pass membrane protein</topology>
    </subcellularLocation>
</comment>
<dbReference type="Pfam" id="PF01098">
    <property type="entry name" value="FTSW_RODA_SPOVE"/>
    <property type="match status" value="1"/>
</dbReference>
<accession>A0A6J4V0S2</accession>
<feature type="transmembrane region" description="Helical" evidence="6">
    <location>
        <begin position="409"/>
        <end position="428"/>
    </location>
</feature>
<dbReference type="GO" id="GO:0032153">
    <property type="term" value="C:cell division site"/>
    <property type="evidence" value="ECO:0007669"/>
    <property type="project" value="TreeGrafter"/>
</dbReference>
<feature type="transmembrane region" description="Helical" evidence="6">
    <location>
        <begin position="236"/>
        <end position="253"/>
    </location>
</feature>
<organism evidence="7">
    <name type="scientific">uncultured Thermomicrobiales bacterium</name>
    <dbReference type="NCBI Taxonomy" id="1645740"/>
    <lineage>
        <taxon>Bacteria</taxon>
        <taxon>Pseudomonadati</taxon>
        <taxon>Thermomicrobiota</taxon>
        <taxon>Thermomicrobia</taxon>
        <taxon>Thermomicrobiales</taxon>
        <taxon>environmental samples</taxon>
    </lineage>
</organism>
<evidence type="ECO:0000256" key="5">
    <source>
        <dbReference type="ARBA" id="ARBA00023136"/>
    </source>
</evidence>
<evidence type="ECO:0000256" key="2">
    <source>
        <dbReference type="ARBA" id="ARBA00022692"/>
    </source>
</evidence>
<dbReference type="InterPro" id="IPR001182">
    <property type="entry name" value="FtsW/RodA"/>
</dbReference>
<keyword evidence="5 6" id="KW-0472">Membrane</keyword>
<gene>
    <name evidence="7" type="ORF">AVDCRST_MAG70-2027</name>
</gene>
<dbReference type="GO" id="GO:0008360">
    <property type="term" value="P:regulation of cell shape"/>
    <property type="evidence" value="ECO:0007669"/>
    <property type="project" value="UniProtKB-KW"/>
</dbReference>
<evidence type="ECO:0000256" key="6">
    <source>
        <dbReference type="SAM" id="Phobius"/>
    </source>
</evidence>
<keyword evidence="7" id="KW-0131">Cell cycle</keyword>
<evidence type="ECO:0000313" key="7">
    <source>
        <dbReference type="EMBL" id="CAA9565787.1"/>
    </source>
</evidence>
<keyword evidence="3" id="KW-0133">Cell shape</keyword>
<feature type="transmembrane region" description="Helical" evidence="6">
    <location>
        <begin position="173"/>
        <end position="192"/>
    </location>
</feature>
<sequence length="442" mass="48063">MVRRAHRATLRTTELQLLVAPALMMIVGLLTIFFAGRGEVDWAWTDIWVSLAYVGAMFGISLSFGLVGFRGDQMILPVALTLAGFGLLMIQRLQADLTALDEGYAGLAERQLLYLSIGLGLMWVTVVLFRHLNVLRRFKYSALMVSLGLMVATVLFGREIYGAKLYISIGPLQAQPSEIAKVGLVLFLAAYLEDNRELMAGSYRIGRLRLPPLPYLLPMVLMWAACLMILVVQNDLGTALLFFGIFVSMLYVASGRIVYVSLAAVSFMGASWLAYRLFGRIGIRVQNWLDPWQDPLDTGLQQVQSDYAMAAGGIFGTGLGLGQPWRIPIVETDYVFSLIGEELGAIGTLGVLALVFTLVLRGYVVALTRADGYARYVAVGLSTILGFQTLIIVGGVVRLLPLTGITLPFISYGGSSLLTNFIIVGLLLHISGLPARTADAPA</sequence>
<dbReference type="GO" id="GO:0015648">
    <property type="term" value="F:lipid-linked peptidoglycan transporter activity"/>
    <property type="evidence" value="ECO:0007669"/>
    <property type="project" value="TreeGrafter"/>
</dbReference>
<dbReference type="PANTHER" id="PTHR30474:SF3">
    <property type="entry name" value="PEPTIDOGLYCAN GLYCOSYLTRANSFERASE RODA"/>
    <property type="match status" value="1"/>
</dbReference>
<evidence type="ECO:0000256" key="3">
    <source>
        <dbReference type="ARBA" id="ARBA00022960"/>
    </source>
</evidence>
<keyword evidence="7" id="KW-0132">Cell division</keyword>
<protein>
    <submittedName>
        <fullName evidence="7">FtsW-like cell division membrane protein CA_C0505</fullName>
    </submittedName>
</protein>
<feature type="transmembrane region" description="Helical" evidence="6">
    <location>
        <begin position="141"/>
        <end position="161"/>
    </location>
</feature>
<name>A0A6J4V0S2_9BACT</name>
<feature type="transmembrane region" description="Helical" evidence="6">
    <location>
        <begin position="111"/>
        <end position="129"/>
    </location>
</feature>
<feature type="transmembrane region" description="Helical" evidence="6">
    <location>
        <begin position="213"/>
        <end position="230"/>
    </location>
</feature>
<feature type="transmembrane region" description="Helical" evidence="6">
    <location>
        <begin position="15"/>
        <end position="35"/>
    </location>
</feature>
<feature type="transmembrane region" description="Helical" evidence="6">
    <location>
        <begin position="47"/>
        <end position="67"/>
    </location>
</feature>
<keyword evidence="4 6" id="KW-1133">Transmembrane helix</keyword>
<evidence type="ECO:0000256" key="1">
    <source>
        <dbReference type="ARBA" id="ARBA00004141"/>
    </source>
</evidence>
<dbReference type="AlphaFoldDB" id="A0A6J4V0S2"/>
<dbReference type="GO" id="GO:0051301">
    <property type="term" value="P:cell division"/>
    <property type="evidence" value="ECO:0007669"/>
    <property type="project" value="UniProtKB-KW"/>
</dbReference>
<evidence type="ECO:0000256" key="4">
    <source>
        <dbReference type="ARBA" id="ARBA00022989"/>
    </source>
</evidence>
<feature type="transmembrane region" description="Helical" evidence="6">
    <location>
        <begin position="376"/>
        <end position="397"/>
    </location>
</feature>
<feature type="transmembrane region" description="Helical" evidence="6">
    <location>
        <begin position="258"/>
        <end position="278"/>
    </location>
</feature>
<keyword evidence="2 6" id="KW-0812">Transmembrane</keyword>
<dbReference type="GO" id="GO:0005886">
    <property type="term" value="C:plasma membrane"/>
    <property type="evidence" value="ECO:0007669"/>
    <property type="project" value="TreeGrafter"/>
</dbReference>
<dbReference type="PANTHER" id="PTHR30474">
    <property type="entry name" value="CELL CYCLE PROTEIN"/>
    <property type="match status" value="1"/>
</dbReference>
<reference evidence="7" key="1">
    <citation type="submission" date="2020-02" db="EMBL/GenBank/DDBJ databases">
        <authorList>
            <person name="Meier V. D."/>
        </authorList>
    </citation>
    <scope>NUCLEOTIDE SEQUENCE</scope>
    <source>
        <strain evidence="7">AVDCRST_MAG70</strain>
    </source>
</reference>
<feature type="transmembrane region" description="Helical" evidence="6">
    <location>
        <begin position="343"/>
        <end position="364"/>
    </location>
</feature>
<dbReference type="EMBL" id="CADCWH010000325">
    <property type="protein sequence ID" value="CAA9565787.1"/>
    <property type="molecule type" value="Genomic_DNA"/>
</dbReference>
<feature type="transmembrane region" description="Helical" evidence="6">
    <location>
        <begin position="74"/>
        <end position="91"/>
    </location>
</feature>